<dbReference type="FunFam" id="2.160.10.10:FF:000025">
    <property type="entry name" value="Hexapeptide-repeat containing-acetyltransferase"/>
    <property type="match status" value="1"/>
</dbReference>
<evidence type="ECO:0000256" key="1">
    <source>
        <dbReference type="ARBA" id="ARBA00007274"/>
    </source>
</evidence>
<sequence length="213" mass="23406">MEKDFEYQKMLAGELYLAGGILPEHKSVHGKKIAQQINQTPIADKAKLKELVKQLFGKTGENYYVTPPVYVDYGRHVSIGENFYANMDCIFLDVNQITIGNNVMLGPRVGLYTAGHPLDSQIRNEDQLEFGLPIVIEDNVWLGANAIVLPGVTIGKNTVIGSGAVVTKDIPADSVAVGNPAKVIKKLGEAERKYWQAQKATYLAAKEKFNSLD</sequence>
<keyword evidence="4 5" id="KW-0012">Acyltransferase</keyword>
<dbReference type="Pfam" id="PF12464">
    <property type="entry name" value="Mac"/>
    <property type="match status" value="1"/>
</dbReference>
<keyword evidence="2 5" id="KW-0808">Transferase</keyword>
<dbReference type="InterPro" id="IPR024688">
    <property type="entry name" value="Mac_dom"/>
</dbReference>
<accession>A0A0R2B4C4</accession>
<dbReference type="RefSeq" id="WP_056960269.1">
    <property type="nucleotide sequence ID" value="NZ_AYYN01000171.1"/>
</dbReference>
<dbReference type="SUPFAM" id="SSF51161">
    <property type="entry name" value="Trimeric LpxA-like enzymes"/>
    <property type="match status" value="1"/>
</dbReference>
<comment type="similarity">
    <text evidence="1 5">Belongs to the transferase hexapeptide repeat family.</text>
</comment>
<feature type="domain" description="Maltose/galactoside acetyltransferase" evidence="6">
    <location>
        <begin position="7"/>
        <end position="61"/>
    </location>
</feature>
<dbReference type="AlphaFoldDB" id="A0A0R2B4C4"/>
<evidence type="ECO:0000256" key="2">
    <source>
        <dbReference type="ARBA" id="ARBA00022679"/>
    </source>
</evidence>
<dbReference type="PATRIC" id="fig|1423772.3.peg.1692"/>
<dbReference type="Pfam" id="PF00132">
    <property type="entry name" value="Hexapep"/>
    <property type="match status" value="1"/>
</dbReference>
<dbReference type="Gene3D" id="2.160.10.10">
    <property type="entry name" value="Hexapeptide repeat proteins"/>
    <property type="match status" value="1"/>
</dbReference>
<name>A0A0R2B4C4_9LACO</name>
<dbReference type="EC" id="2.3.1.-" evidence="5"/>
<dbReference type="GO" id="GO:0008870">
    <property type="term" value="F:galactoside O-acetyltransferase activity"/>
    <property type="evidence" value="ECO:0007669"/>
    <property type="project" value="TreeGrafter"/>
</dbReference>
<evidence type="ECO:0000256" key="4">
    <source>
        <dbReference type="ARBA" id="ARBA00023315"/>
    </source>
</evidence>
<dbReference type="PANTHER" id="PTHR43017:SF1">
    <property type="entry name" value="ACETYLTRANSFERASE YJL218W-RELATED"/>
    <property type="match status" value="1"/>
</dbReference>
<dbReference type="PANTHER" id="PTHR43017">
    <property type="entry name" value="GALACTOSIDE O-ACETYLTRANSFERASE"/>
    <property type="match status" value="1"/>
</dbReference>
<dbReference type="EMBL" id="AYYN01000171">
    <property type="protein sequence ID" value="KRM70774.1"/>
    <property type="molecule type" value="Genomic_DNA"/>
</dbReference>
<protein>
    <recommendedName>
        <fullName evidence="5">Acetyltransferase</fullName>
        <ecNumber evidence="5">2.3.1.-</ecNumber>
    </recommendedName>
</protein>
<dbReference type="CDD" id="cd03357">
    <property type="entry name" value="LbH_MAT_GAT"/>
    <property type="match status" value="1"/>
</dbReference>
<dbReference type="Proteomes" id="UP000051612">
    <property type="component" value="Unassembled WGS sequence"/>
</dbReference>
<evidence type="ECO:0000256" key="5">
    <source>
        <dbReference type="RuleBase" id="RU367021"/>
    </source>
</evidence>
<gene>
    <name evidence="7" type="ORF">FC48_GL001588</name>
</gene>
<comment type="caution">
    <text evidence="7">The sequence shown here is derived from an EMBL/GenBank/DDBJ whole genome shotgun (WGS) entry which is preliminary data.</text>
</comment>
<evidence type="ECO:0000313" key="7">
    <source>
        <dbReference type="EMBL" id="KRM70774.1"/>
    </source>
</evidence>
<reference evidence="7 8" key="1">
    <citation type="journal article" date="2015" name="Genome Announc.">
        <title>Expanding the biotechnology potential of lactobacilli through comparative genomics of 213 strains and associated genera.</title>
        <authorList>
            <person name="Sun Z."/>
            <person name="Harris H.M."/>
            <person name="McCann A."/>
            <person name="Guo C."/>
            <person name="Argimon S."/>
            <person name="Zhang W."/>
            <person name="Yang X."/>
            <person name="Jeffery I.B."/>
            <person name="Cooney J.C."/>
            <person name="Kagawa T.F."/>
            <person name="Liu W."/>
            <person name="Song Y."/>
            <person name="Salvetti E."/>
            <person name="Wrobel A."/>
            <person name="Rasinkangas P."/>
            <person name="Parkhill J."/>
            <person name="Rea M.C."/>
            <person name="O'Sullivan O."/>
            <person name="Ritari J."/>
            <person name="Douillard F.P."/>
            <person name="Paul Ross R."/>
            <person name="Yang R."/>
            <person name="Briner A.E."/>
            <person name="Felis G.E."/>
            <person name="de Vos W.M."/>
            <person name="Barrangou R."/>
            <person name="Klaenhammer T.R."/>
            <person name="Caufield P.W."/>
            <person name="Cui Y."/>
            <person name="Zhang H."/>
            <person name="O'Toole P.W."/>
        </authorList>
    </citation>
    <scope>NUCLEOTIDE SEQUENCE [LARGE SCALE GENOMIC DNA]</scope>
    <source>
        <strain evidence="7 8">DSM 20452</strain>
    </source>
</reference>
<keyword evidence="3" id="KW-0677">Repeat</keyword>
<organism evidence="7 8">
    <name type="scientific">Ligilactobacillus murinus DSM 20452 = NBRC 14221</name>
    <dbReference type="NCBI Taxonomy" id="1423772"/>
    <lineage>
        <taxon>Bacteria</taxon>
        <taxon>Bacillati</taxon>
        <taxon>Bacillota</taxon>
        <taxon>Bacilli</taxon>
        <taxon>Lactobacillales</taxon>
        <taxon>Lactobacillaceae</taxon>
        <taxon>Ligilactobacillus</taxon>
    </lineage>
</organism>
<evidence type="ECO:0000313" key="8">
    <source>
        <dbReference type="Proteomes" id="UP000051612"/>
    </source>
</evidence>
<dbReference type="InterPro" id="IPR039369">
    <property type="entry name" value="LacA-like"/>
</dbReference>
<dbReference type="InterPro" id="IPR011004">
    <property type="entry name" value="Trimer_LpxA-like_sf"/>
</dbReference>
<dbReference type="SMART" id="SM01266">
    <property type="entry name" value="Mac"/>
    <property type="match status" value="1"/>
</dbReference>
<dbReference type="PROSITE" id="PS00101">
    <property type="entry name" value="HEXAPEP_TRANSFERASES"/>
    <property type="match status" value="1"/>
</dbReference>
<dbReference type="InterPro" id="IPR001451">
    <property type="entry name" value="Hexapep"/>
</dbReference>
<evidence type="ECO:0000256" key="3">
    <source>
        <dbReference type="ARBA" id="ARBA00022737"/>
    </source>
</evidence>
<dbReference type="InterPro" id="IPR018357">
    <property type="entry name" value="Hexapep_transf_CS"/>
</dbReference>
<proteinExistence type="inferred from homology"/>
<evidence type="ECO:0000259" key="6">
    <source>
        <dbReference type="SMART" id="SM01266"/>
    </source>
</evidence>